<dbReference type="AlphaFoldDB" id="A0A1F5L3L4"/>
<dbReference type="Proteomes" id="UP000177622">
    <property type="component" value="Unassembled WGS sequence"/>
</dbReference>
<keyword evidence="2" id="KW-1185">Reference proteome</keyword>
<dbReference type="EMBL" id="LXJU01000039">
    <property type="protein sequence ID" value="OGE47647.1"/>
    <property type="molecule type" value="Genomic_DNA"/>
</dbReference>
<protein>
    <submittedName>
        <fullName evidence="1">Uncharacterized protein</fullName>
    </submittedName>
</protein>
<dbReference type="RefSeq" id="XP_022483105.1">
    <property type="nucleotide sequence ID" value="XM_022637033.1"/>
</dbReference>
<reference evidence="1 2" key="1">
    <citation type="journal article" date="2016" name="Sci. Rep.">
        <title>Penicillium arizonense, a new, genome sequenced fungal species, reveals a high chemical diversity in secreted metabolites.</title>
        <authorList>
            <person name="Grijseels S."/>
            <person name="Nielsen J.C."/>
            <person name="Randelovic M."/>
            <person name="Nielsen J."/>
            <person name="Nielsen K.F."/>
            <person name="Workman M."/>
            <person name="Frisvad J.C."/>
        </authorList>
    </citation>
    <scope>NUCLEOTIDE SEQUENCE [LARGE SCALE GENOMIC DNA]</scope>
    <source>
        <strain evidence="1 2">CBS 141311</strain>
    </source>
</reference>
<organism evidence="1 2">
    <name type="scientific">Penicillium arizonense</name>
    <dbReference type="NCBI Taxonomy" id="1835702"/>
    <lineage>
        <taxon>Eukaryota</taxon>
        <taxon>Fungi</taxon>
        <taxon>Dikarya</taxon>
        <taxon>Ascomycota</taxon>
        <taxon>Pezizomycotina</taxon>
        <taxon>Eurotiomycetes</taxon>
        <taxon>Eurotiomycetidae</taxon>
        <taxon>Eurotiales</taxon>
        <taxon>Aspergillaceae</taxon>
        <taxon>Penicillium</taxon>
    </lineage>
</organism>
<comment type="caution">
    <text evidence="1">The sequence shown here is derived from an EMBL/GenBank/DDBJ whole genome shotgun (WGS) entry which is preliminary data.</text>
</comment>
<evidence type="ECO:0000313" key="2">
    <source>
        <dbReference type="Proteomes" id="UP000177622"/>
    </source>
</evidence>
<dbReference type="GeneID" id="34581767"/>
<name>A0A1F5L3L4_PENAI</name>
<evidence type="ECO:0000313" key="1">
    <source>
        <dbReference type="EMBL" id="OGE47647.1"/>
    </source>
</evidence>
<accession>A0A1F5L3L4</accession>
<gene>
    <name evidence="1" type="ORF">PENARI_c039G05532</name>
</gene>
<sequence length="123" mass="13521">MAAAAPSSLRSCAALCLSSVTIKPTANRKAAKYEIFLDYTLMQTKGTLVNAQCYLKTNIVKFLAYEDIHHHRSRTEIEFELLITFVQNLEKIATAHLAGMLLIYGQVKIARSNEAAKGSGSSK</sequence>
<proteinExistence type="predicted"/>